<accession>A0A1T4MB65</accession>
<evidence type="ECO:0000259" key="5">
    <source>
        <dbReference type="Pfam" id="PF13476"/>
    </source>
</evidence>
<dbReference type="RefSeq" id="WP_087678704.1">
    <property type="nucleotide sequence ID" value="NZ_FUWV01000006.1"/>
</dbReference>
<evidence type="ECO:0000313" key="7">
    <source>
        <dbReference type="Proteomes" id="UP000196365"/>
    </source>
</evidence>
<comment type="similarity">
    <text evidence="1">Belongs to the SMC family. SbcC subfamily.</text>
</comment>
<name>A0A1T4MB65_9FIRM</name>
<dbReference type="EMBL" id="FUWV01000006">
    <property type="protein sequence ID" value="SJZ64087.1"/>
    <property type="molecule type" value="Genomic_DNA"/>
</dbReference>
<feature type="coiled-coil region" evidence="4">
    <location>
        <begin position="453"/>
        <end position="501"/>
    </location>
</feature>
<dbReference type="GO" id="GO:0006302">
    <property type="term" value="P:double-strand break repair"/>
    <property type="evidence" value="ECO:0007669"/>
    <property type="project" value="InterPro"/>
</dbReference>
<dbReference type="InterPro" id="IPR027417">
    <property type="entry name" value="P-loop_NTPase"/>
</dbReference>
<evidence type="ECO:0000256" key="1">
    <source>
        <dbReference type="ARBA" id="ARBA00006930"/>
    </source>
</evidence>
<dbReference type="InterPro" id="IPR038729">
    <property type="entry name" value="Rad50/SbcC_AAA"/>
</dbReference>
<feature type="coiled-coil region" evidence="4">
    <location>
        <begin position="769"/>
        <end position="803"/>
    </location>
</feature>
<dbReference type="PANTHER" id="PTHR32114:SF2">
    <property type="entry name" value="ABC TRANSPORTER ABCH.3"/>
    <property type="match status" value="1"/>
</dbReference>
<evidence type="ECO:0000256" key="2">
    <source>
        <dbReference type="ARBA" id="ARBA00011322"/>
    </source>
</evidence>
<dbReference type="Pfam" id="PF13558">
    <property type="entry name" value="SbcC_Walker_B"/>
    <property type="match status" value="1"/>
</dbReference>
<dbReference type="Pfam" id="PF13476">
    <property type="entry name" value="AAA_23"/>
    <property type="match status" value="1"/>
</dbReference>
<organism evidence="6 7">
    <name type="scientific">Garciella nitratireducens DSM 15102</name>
    <dbReference type="NCBI Taxonomy" id="1121911"/>
    <lineage>
        <taxon>Bacteria</taxon>
        <taxon>Bacillati</taxon>
        <taxon>Bacillota</taxon>
        <taxon>Clostridia</taxon>
        <taxon>Eubacteriales</taxon>
        <taxon>Eubacteriaceae</taxon>
        <taxon>Garciella</taxon>
    </lineage>
</organism>
<dbReference type="OrthoDB" id="9795626at2"/>
<dbReference type="PANTHER" id="PTHR32114">
    <property type="entry name" value="ABC TRANSPORTER ABCH.3"/>
    <property type="match status" value="1"/>
</dbReference>
<keyword evidence="6" id="KW-0540">Nuclease</keyword>
<proteinExistence type="inferred from homology"/>
<keyword evidence="4" id="KW-0175">Coiled coil</keyword>
<evidence type="ECO:0000256" key="3">
    <source>
        <dbReference type="ARBA" id="ARBA00013368"/>
    </source>
</evidence>
<dbReference type="SUPFAM" id="SSF52540">
    <property type="entry name" value="P-loop containing nucleoside triphosphate hydrolases"/>
    <property type="match status" value="2"/>
</dbReference>
<protein>
    <recommendedName>
        <fullName evidence="3">Nuclease SbcCD subunit C</fullName>
    </recommendedName>
</protein>
<comment type="subunit">
    <text evidence="2">Heterodimer of SbcC and SbcD.</text>
</comment>
<dbReference type="GO" id="GO:0016887">
    <property type="term" value="F:ATP hydrolysis activity"/>
    <property type="evidence" value="ECO:0007669"/>
    <property type="project" value="InterPro"/>
</dbReference>
<dbReference type="Gene3D" id="3.40.50.300">
    <property type="entry name" value="P-loop containing nucleotide triphosphate hydrolases"/>
    <property type="match status" value="2"/>
</dbReference>
<sequence>MKPLLLKVSGINSFMEEQTIDFRELTEMGVFGIFGPTGSGKSTILDAIILALYGEIPRSSKKNDLSGIINSQCDRGKVYYEFGIGNGKKRKIYFVSRTFKKDKQGSVKSNGVKLCDITNEENPIVLEEKVNDVNRKILEIIGLNCEDFTRSVVLPQGKFSDFLRLNGKDRRDMLERIFALQEYGTQLSQKLSNYKKKIEQEYSFIDGKFRTYEGISKEHDDELQKEIETLKREYDKAEKEDQEIEKKYQVSKKLRELTLKLKENLKKQENLKRQAPQIKEDKMRYELAEQVKNIQPYIEQQKNLREQTIEKEQIKEKNNKDLDRVSSILEKVQKNWDRQQKRKEEEIPYLLKEKERMEFALKKQRKMQKLFVHLEQATKQKEKAQQEWEQIQKNLENLEKQMIKLTQKIKESQKFTRSLEVSSQYRRKLYEAYEIEKEYYKFLEQKGELYEICDSNQKELELMKQEHEKIEQQIQQAQKQLEQSKKEEEKIQNQIQQIYRQNMAFSLAKDLKEGQCCPVCGSKEHPFKAKSIENQEIETLEENKAFLEKNIEKIQLFLEEKRTFLQKKITEIFIKKEILQDGQEKYQEFQKNLTILKEKLIIIKKELEIEEIEKNLRKLQQQELHLEKLQKEIQGCQRKKEEQENQRNNLLEKYNDAFRQFTQWTQRSEELKKQIQELQQEIERDCGEKDPEKEIKLIGQEIDFIEREYQKSKKDFEFYFTQKIDLEKKQRGLEDTLQQLYEHRDTIKTTLESMLKENGFKNIKEVSSYFKDQKERQELKKRIREYEDQVFLINENIKSLEKSLNGQIIENSDWEKIQQKREDSKKRLEILQMSLIEKNTLKKDIQGRLKELEIVLEQKKKIEHKKALLQDLSNLLKGNEFVEFISTGQLRYIAKEASQQLKKITRGRYALELDSNGNFIVRDDFHGGIRRSTQTLSGGETFLTSLSLALALSSHIQLKGNAHLEFFFLDEGFGTLDAELLETVMDSLEKLQSNQLSVGLISHVEELKQRIPRKLIVQPAIPGVRGTKVILERG</sequence>
<feature type="coiled-coil region" evidence="4">
    <location>
        <begin position="367"/>
        <end position="415"/>
    </location>
</feature>
<keyword evidence="7" id="KW-1185">Reference proteome</keyword>
<feature type="coiled-coil region" evidence="4">
    <location>
        <begin position="530"/>
        <end position="688"/>
    </location>
</feature>
<feature type="coiled-coil region" evidence="4">
    <location>
        <begin position="220"/>
        <end position="317"/>
    </location>
</feature>
<dbReference type="GO" id="GO:0004527">
    <property type="term" value="F:exonuclease activity"/>
    <property type="evidence" value="ECO:0007669"/>
    <property type="project" value="UniProtKB-KW"/>
</dbReference>
<dbReference type="AlphaFoldDB" id="A0A1T4MB65"/>
<evidence type="ECO:0000256" key="4">
    <source>
        <dbReference type="SAM" id="Coils"/>
    </source>
</evidence>
<dbReference type="Proteomes" id="UP000196365">
    <property type="component" value="Unassembled WGS sequence"/>
</dbReference>
<gene>
    <name evidence="6" type="ORF">SAMN02745973_01274</name>
</gene>
<keyword evidence="6" id="KW-0269">Exonuclease</keyword>
<keyword evidence="6" id="KW-0378">Hydrolase</keyword>
<reference evidence="6 7" key="1">
    <citation type="submission" date="2017-02" db="EMBL/GenBank/DDBJ databases">
        <authorList>
            <person name="Peterson S.W."/>
        </authorList>
    </citation>
    <scope>NUCLEOTIDE SEQUENCE [LARGE SCALE GENOMIC DNA]</scope>
    <source>
        <strain evidence="6 7">DSM 15102</strain>
    </source>
</reference>
<feature type="domain" description="Rad50/SbcC-type AAA" evidence="5">
    <location>
        <begin position="6"/>
        <end position="274"/>
    </location>
</feature>
<evidence type="ECO:0000313" key="6">
    <source>
        <dbReference type="EMBL" id="SJZ64087.1"/>
    </source>
</evidence>